<dbReference type="SUPFAM" id="SSF53850">
    <property type="entry name" value="Periplasmic binding protein-like II"/>
    <property type="match status" value="1"/>
</dbReference>
<dbReference type="CDD" id="cd13690">
    <property type="entry name" value="PBP2_GluB"/>
    <property type="match status" value="1"/>
</dbReference>
<organism evidence="7 8">
    <name type="scientific">Kribbella rubisoli</name>
    <dbReference type="NCBI Taxonomy" id="3075929"/>
    <lineage>
        <taxon>Bacteria</taxon>
        <taxon>Bacillati</taxon>
        <taxon>Actinomycetota</taxon>
        <taxon>Actinomycetes</taxon>
        <taxon>Propionibacteriales</taxon>
        <taxon>Kribbellaceae</taxon>
        <taxon>Kribbella</taxon>
    </lineage>
</organism>
<proteinExistence type="inferred from homology"/>
<dbReference type="Proteomes" id="UP000292027">
    <property type="component" value="Unassembled WGS sequence"/>
</dbReference>
<evidence type="ECO:0000256" key="4">
    <source>
        <dbReference type="RuleBase" id="RU003744"/>
    </source>
</evidence>
<gene>
    <name evidence="7" type="ORF">EV645_1591</name>
</gene>
<dbReference type="AlphaFoldDB" id="A0A4Q7X8B6"/>
<sequence length="333" mass="35399">MKKLIPIAVATALLLTACGSGNYAATQLPAEPQAAPTTSTTPVAPRPCTDGLNALASYAPDSSTPAPGGAMPAGSWMEEIQKRGRLIAGVSADSLNLGYRDPITGKIQGFDIDMINAVAAAIFPDAPTNPRRVELRVISSPQRIPSLKATNNPVDIVARNMTINCDRWHDIAFSAEYYRSGQKTLVPLDAPEKSVQELSGKTICAPAGSTSLDNLKKANPKVVPITADTDTGCLVLFQQGKAYGISGDDTVLAGDAAQDPYARVITTQRFSEEPYGLGVSLLHPEFVRFVNVVLQQMKDSGAWKISYDKWLKAALGPAPVPPKAIYGRVPVKQ</sequence>
<evidence type="ECO:0000259" key="6">
    <source>
        <dbReference type="SMART" id="SM00062"/>
    </source>
</evidence>
<evidence type="ECO:0000313" key="8">
    <source>
        <dbReference type="Proteomes" id="UP000292027"/>
    </source>
</evidence>
<reference evidence="7 8" key="1">
    <citation type="journal article" date="2015" name="Stand. Genomic Sci.">
        <title>Genomic Encyclopedia of Bacterial and Archaeal Type Strains, Phase III: the genomes of soil and plant-associated and newly described type strains.</title>
        <authorList>
            <person name="Whitman W.B."/>
            <person name="Woyke T."/>
            <person name="Klenk H.P."/>
            <person name="Zhou Y."/>
            <person name="Lilburn T.G."/>
            <person name="Beck B.J."/>
            <person name="De Vos P."/>
            <person name="Vandamme P."/>
            <person name="Eisen J.A."/>
            <person name="Garrity G."/>
            <person name="Hugenholtz P."/>
            <person name="Kyrpides N.C."/>
        </authorList>
    </citation>
    <scope>NUCLEOTIDE SEQUENCE [LARGE SCALE GENOMIC DNA]</scope>
    <source>
        <strain evidence="7 8">VKM Ac-2540</strain>
    </source>
</reference>
<dbReference type="Gene3D" id="3.40.190.10">
    <property type="entry name" value="Periplasmic binding protein-like II"/>
    <property type="match status" value="2"/>
</dbReference>
<dbReference type="InterPro" id="IPR001638">
    <property type="entry name" value="Solute-binding_3/MltF_N"/>
</dbReference>
<dbReference type="GO" id="GO:0006865">
    <property type="term" value="P:amino acid transport"/>
    <property type="evidence" value="ECO:0007669"/>
    <property type="project" value="TreeGrafter"/>
</dbReference>
<feature type="domain" description="Solute-binding protein family 3/N-terminal" evidence="6">
    <location>
        <begin position="85"/>
        <end position="314"/>
    </location>
</feature>
<feature type="chain" id="PRO_5020254480" evidence="5">
    <location>
        <begin position="25"/>
        <end position="333"/>
    </location>
</feature>
<feature type="signal peptide" evidence="5">
    <location>
        <begin position="1"/>
        <end position="24"/>
    </location>
</feature>
<dbReference type="PROSITE" id="PS01039">
    <property type="entry name" value="SBP_BACTERIAL_3"/>
    <property type="match status" value="1"/>
</dbReference>
<evidence type="ECO:0000256" key="1">
    <source>
        <dbReference type="ARBA" id="ARBA00010333"/>
    </source>
</evidence>
<evidence type="ECO:0000256" key="2">
    <source>
        <dbReference type="ARBA" id="ARBA00022448"/>
    </source>
</evidence>
<dbReference type="GO" id="GO:0005576">
    <property type="term" value="C:extracellular region"/>
    <property type="evidence" value="ECO:0007669"/>
    <property type="project" value="TreeGrafter"/>
</dbReference>
<accession>A0A4Q7X8B6</accession>
<name>A0A4Q7X8B6_9ACTN</name>
<comment type="similarity">
    <text evidence="1 4">Belongs to the bacterial solute-binding protein 3 family.</text>
</comment>
<evidence type="ECO:0000313" key="7">
    <source>
        <dbReference type="EMBL" id="RZU19380.1"/>
    </source>
</evidence>
<dbReference type="RefSeq" id="WP_130441202.1">
    <property type="nucleotide sequence ID" value="NZ_SHKR01000011.1"/>
</dbReference>
<dbReference type="PANTHER" id="PTHR30085:SF6">
    <property type="entry name" value="ABC TRANSPORTER GLUTAMINE-BINDING PROTEIN GLNH"/>
    <property type="match status" value="1"/>
</dbReference>
<dbReference type="EMBL" id="SHKR01000011">
    <property type="protein sequence ID" value="RZU19380.1"/>
    <property type="molecule type" value="Genomic_DNA"/>
</dbReference>
<comment type="caution">
    <text evidence="7">The sequence shown here is derived from an EMBL/GenBank/DDBJ whole genome shotgun (WGS) entry which is preliminary data.</text>
</comment>
<dbReference type="PANTHER" id="PTHR30085">
    <property type="entry name" value="AMINO ACID ABC TRANSPORTER PERMEASE"/>
    <property type="match status" value="1"/>
</dbReference>
<evidence type="ECO:0000256" key="3">
    <source>
        <dbReference type="ARBA" id="ARBA00022729"/>
    </source>
</evidence>
<protein>
    <submittedName>
        <fullName evidence="7">Amino acid ABC transporter substrate-binding protein (PAAT family)</fullName>
    </submittedName>
</protein>
<dbReference type="InterPro" id="IPR051455">
    <property type="entry name" value="Bact_solute-bind_prot3"/>
</dbReference>
<dbReference type="OrthoDB" id="9807888at2"/>
<dbReference type="PROSITE" id="PS51257">
    <property type="entry name" value="PROKAR_LIPOPROTEIN"/>
    <property type="match status" value="1"/>
</dbReference>
<keyword evidence="3 5" id="KW-0732">Signal</keyword>
<dbReference type="SMART" id="SM00062">
    <property type="entry name" value="PBPb"/>
    <property type="match status" value="1"/>
</dbReference>
<dbReference type="InterPro" id="IPR018313">
    <property type="entry name" value="SBP_3_CS"/>
</dbReference>
<dbReference type="GO" id="GO:0030288">
    <property type="term" value="C:outer membrane-bounded periplasmic space"/>
    <property type="evidence" value="ECO:0007669"/>
    <property type="project" value="TreeGrafter"/>
</dbReference>
<dbReference type="Pfam" id="PF00497">
    <property type="entry name" value="SBP_bac_3"/>
    <property type="match status" value="1"/>
</dbReference>
<keyword evidence="2" id="KW-0813">Transport</keyword>
<keyword evidence="8" id="KW-1185">Reference proteome</keyword>
<evidence type="ECO:0000256" key="5">
    <source>
        <dbReference type="SAM" id="SignalP"/>
    </source>
</evidence>